<dbReference type="InterPro" id="IPR015813">
    <property type="entry name" value="Pyrv/PenolPyrv_kinase-like_dom"/>
</dbReference>
<dbReference type="RefSeq" id="WP_243304974.1">
    <property type="nucleotide sequence ID" value="NZ_JALGBI010000001.1"/>
</dbReference>
<sequence>MTTQHPGETPDPWLQGKARNLALERLRAGLPVAAFGVRLCRTPDIARLARATGHHAIWVDLEHSTLPIDAAAQICATALDLGMTPFVRVPERDYGVIGRLLDGGAAGIIAPRIETPEQAADVVAACRFPGTGHRSAIATLPHVDYRRLPPATLYQTLNQATAVKLLIESPLGIRNIEAIARVPGVDLLGIGTNDLCAELGVPGDFRHASVRAAHEAALEGCRRAGKPLAIGGVPDPVYSAELVRRGAAPFLMTGIDTDVMLAALHERTKAALDAFEAAAGALQHA</sequence>
<dbReference type="InterPro" id="IPR050251">
    <property type="entry name" value="HpcH-HpaI_aldolase"/>
</dbReference>
<evidence type="ECO:0000256" key="1">
    <source>
        <dbReference type="ARBA" id="ARBA00005568"/>
    </source>
</evidence>
<proteinExistence type="inferred from homology"/>
<dbReference type="AlphaFoldDB" id="A0A9X1VRP1"/>
<dbReference type="Proteomes" id="UP001139447">
    <property type="component" value="Unassembled WGS sequence"/>
</dbReference>
<evidence type="ECO:0000313" key="5">
    <source>
        <dbReference type="EMBL" id="MCJ0762586.1"/>
    </source>
</evidence>
<protein>
    <submittedName>
        <fullName evidence="5">Aldolase/citrate lyase family protein</fullName>
    </submittedName>
</protein>
<dbReference type="Gene3D" id="3.20.20.60">
    <property type="entry name" value="Phosphoenolpyruvate-binding domains"/>
    <property type="match status" value="1"/>
</dbReference>
<dbReference type="Pfam" id="PF03328">
    <property type="entry name" value="HpcH_HpaI"/>
    <property type="match status" value="1"/>
</dbReference>
<dbReference type="InterPro" id="IPR040442">
    <property type="entry name" value="Pyrv_kinase-like_dom_sf"/>
</dbReference>
<comment type="similarity">
    <text evidence="1">Belongs to the HpcH/HpaI aldolase family.</text>
</comment>
<comment type="caution">
    <text evidence="5">The sequence shown here is derived from an EMBL/GenBank/DDBJ whole genome shotgun (WGS) entry which is preliminary data.</text>
</comment>
<dbReference type="SUPFAM" id="SSF51621">
    <property type="entry name" value="Phosphoenolpyruvate/pyruvate domain"/>
    <property type="match status" value="1"/>
</dbReference>
<dbReference type="EMBL" id="JALGBI010000001">
    <property type="protein sequence ID" value="MCJ0762586.1"/>
    <property type="molecule type" value="Genomic_DNA"/>
</dbReference>
<dbReference type="InterPro" id="IPR005000">
    <property type="entry name" value="Aldolase/citrate-lyase_domain"/>
</dbReference>
<evidence type="ECO:0000256" key="2">
    <source>
        <dbReference type="ARBA" id="ARBA00022723"/>
    </source>
</evidence>
<organism evidence="5 6">
    <name type="scientific">Variovorax terrae</name>
    <dbReference type="NCBI Taxonomy" id="2923278"/>
    <lineage>
        <taxon>Bacteria</taxon>
        <taxon>Pseudomonadati</taxon>
        <taxon>Pseudomonadota</taxon>
        <taxon>Betaproteobacteria</taxon>
        <taxon>Burkholderiales</taxon>
        <taxon>Comamonadaceae</taxon>
        <taxon>Variovorax</taxon>
    </lineage>
</organism>
<name>A0A9X1VRP1_9BURK</name>
<reference evidence="5" key="1">
    <citation type="submission" date="2022-03" db="EMBL/GenBank/DDBJ databases">
        <authorList>
            <person name="Woo C.Y."/>
        </authorList>
    </citation>
    <scope>NUCLEOTIDE SEQUENCE</scope>
    <source>
        <strain evidence="5">CYS-02</strain>
    </source>
</reference>
<keyword evidence="2" id="KW-0479">Metal-binding</keyword>
<evidence type="ECO:0000259" key="4">
    <source>
        <dbReference type="Pfam" id="PF03328"/>
    </source>
</evidence>
<accession>A0A9X1VRP1</accession>
<dbReference type="PANTHER" id="PTHR30502:SF0">
    <property type="entry name" value="PHOSPHOENOLPYRUVATE CARBOXYLASE FAMILY PROTEIN"/>
    <property type="match status" value="1"/>
</dbReference>
<dbReference type="GO" id="GO:0046872">
    <property type="term" value="F:metal ion binding"/>
    <property type="evidence" value="ECO:0007669"/>
    <property type="project" value="UniProtKB-KW"/>
</dbReference>
<evidence type="ECO:0000256" key="3">
    <source>
        <dbReference type="ARBA" id="ARBA00023239"/>
    </source>
</evidence>
<keyword evidence="6" id="KW-1185">Reference proteome</keyword>
<dbReference type="GO" id="GO:0016832">
    <property type="term" value="F:aldehyde-lyase activity"/>
    <property type="evidence" value="ECO:0007669"/>
    <property type="project" value="TreeGrafter"/>
</dbReference>
<keyword evidence="3 5" id="KW-0456">Lyase</keyword>
<dbReference type="PANTHER" id="PTHR30502">
    <property type="entry name" value="2-KETO-3-DEOXY-L-RHAMNONATE ALDOLASE"/>
    <property type="match status" value="1"/>
</dbReference>
<gene>
    <name evidence="5" type="ORF">MMF98_05110</name>
</gene>
<evidence type="ECO:0000313" key="6">
    <source>
        <dbReference type="Proteomes" id="UP001139447"/>
    </source>
</evidence>
<dbReference type="GO" id="GO:0005737">
    <property type="term" value="C:cytoplasm"/>
    <property type="evidence" value="ECO:0007669"/>
    <property type="project" value="TreeGrafter"/>
</dbReference>
<feature type="domain" description="HpcH/HpaI aldolase/citrate lyase" evidence="4">
    <location>
        <begin position="42"/>
        <end position="261"/>
    </location>
</feature>